<dbReference type="GO" id="GO:0004672">
    <property type="term" value="F:protein kinase activity"/>
    <property type="evidence" value="ECO:0007669"/>
    <property type="project" value="InterPro"/>
</dbReference>
<evidence type="ECO:0000313" key="4">
    <source>
        <dbReference type="Proteomes" id="UP000054248"/>
    </source>
</evidence>
<dbReference type="InterPro" id="IPR008271">
    <property type="entry name" value="Ser/Thr_kinase_AS"/>
</dbReference>
<evidence type="ECO:0000313" key="3">
    <source>
        <dbReference type="EMBL" id="KIO21139.1"/>
    </source>
</evidence>
<proteinExistence type="predicted"/>
<dbReference type="AlphaFoldDB" id="A0A0C3QAG1"/>
<feature type="region of interest" description="Disordered" evidence="1">
    <location>
        <begin position="1"/>
        <end position="48"/>
    </location>
</feature>
<dbReference type="SUPFAM" id="SSF56112">
    <property type="entry name" value="Protein kinase-like (PK-like)"/>
    <property type="match status" value="1"/>
</dbReference>
<name>A0A0C3QAG1_9AGAM</name>
<dbReference type="Proteomes" id="UP000054248">
    <property type="component" value="Unassembled WGS sequence"/>
</dbReference>
<feature type="domain" description="Protein kinase" evidence="2">
    <location>
        <begin position="72"/>
        <end position="374"/>
    </location>
</feature>
<dbReference type="Pfam" id="PF00069">
    <property type="entry name" value="Pkinase"/>
    <property type="match status" value="1"/>
</dbReference>
<dbReference type="InterPro" id="IPR050167">
    <property type="entry name" value="Ser_Thr_protein_kinase"/>
</dbReference>
<dbReference type="InterPro" id="IPR000719">
    <property type="entry name" value="Prot_kinase_dom"/>
</dbReference>
<dbReference type="GO" id="GO:0005524">
    <property type="term" value="F:ATP binding"/>
    <property type="evidence" value="ECO:0007669"/>
    <property type="project" value="InterPro"/>
</dbReference>
<dbReference type="PROSITE" id="PS00108">
    <property type="entry name" value="PROTEIN_KINASE_ST"/>
    <property type="match status" value="1"/>
</dbReference>
<feature type="non-terminal residue" evidence="3">
    <location>
        <position position="605"/>
    </location>
</feature>
<accession>A0A0C3QAG1</accession>
<dbReference type="OrthoDB" id="431454at2759"/>
<dbReference type="GO" id="GO:0005737">
    <property type="term" value="C:cytoplasm"/>
    <property type="evidence" value="ECO:0007669"/>
    <property type="project" value="TreeGrafter"/>
</dbReference>
<dbReference type="PANTHER" id="PTHR23257">
    <property type="entry name" value="SERINE-THREONINE PROTEIN KINASE"/>
    <property type="match status" value="1"/>
</dbReference>
<protein>
    <recommendedName>
        <fullName evidence="2">Protein kinase domain-containing protein</fullName>
    </recommendedName>
</protein>
<keyword evidence="4" id="KW-1185">Reference proteome</keyword>
<dbReference type="Pfam" id="PF13424">
    <property type="entry name" value="TPR_12"/>
    <property type="match status" value="1"/>
</dbReference>
<dbReference type="InterPro" id="IPR011990">
    <property type="entry name" value="TPR-like_helical_dom_sf"/>
</dbReference>
<dbReference type="InterPro" id="IPR011009">
    <property type="entry name" value="Kinase-like_dom_sf"/>
</dbReference>
<dbReference type="Gene3D" id="1.10.510.10">
    <property type="entry name" value="Transferase(Phosphotransferase) domain 1"/>
    <property type="match status" value="1"/>
</dbReference>
<dbReference type="GO" id="GO:0007165">
    <property type="term" value="P:signal transduction"/>
    <property type="evidence" value="ECO:0007669"/>
    <property type="project" value="TreeGrafter"/>
</dbReference>
<sequence>MILEPFRDRHRLNPEPPPRSSINDHNSDEGNLDTKQDGEEVAANEINTKKLSARERLDKLSKFRTNPAEISVDPSGGSKGGGKAEVVQATFKRRIWSRKEKVAVKKLRYYQDMASHMFANSFVHEVETMAGLSHQNIVRFLAFVEDLRDGKAWIIMSWEPNGNVCEFLASGKWEVPERISLIQDTFEGLQYLHTRQPPICHGDLKSLNILVSSSYRAIITDFGSARAVRESTEEGRSEFEGSDRGVKSDPTLEKEFHQINVVATRNQLTLTGPAWSLRWAPPEVVNGNRPGLCSDIWSAGWVCWEIMTGKFPFSDLQSEPAIMMQVIEGQVPSALEEQHLSQIVRLCSLMTDCWAFDPQERPNVSRCRNEVRWMPSIAPLGGVPSDSKVVTNRLLLQMGHMHYLQARYQDAASVFQQVLNNEKSKEDRNEKGEALYWLGKVSAAQCQYLMAEWFFTQAKDTSAGIRDDRGRANALQGLGDICHLHSKFSEAEESFSQAQSIYDALGDDQGLAGTLCGLGRIYLVQSKYELAEDTFRRGHEIYGRIGDGQGRANTLHGLGSVYHLQSRLAKAERAFNGAQNIYARIGDDRGQAQALLGLGGIRCDR</sequence>
<dbReference type="SMART" id="SM00028">
    <property type="entry name" value="TPR"/>
    <property type="match status" value="4"/>
</dbReference>
<evidence type="ECO:0000256" key="1">
    <source>
        <dbReference type="SAM" id="MobiDB-lite"/>
    </source>
</evidence>
<reference evidence="3 4" key="1">
    <citation type="submission" date="2014-04" db="EMBL/GenBank/DDBJ databases">
        <authorList>
            <consortium name="DOE Joint Genome Institute"/>
            <person name="Kuo A."/>
            <person name="Girlanda M."/>
            <person name="Perotto S."/>
            <person name="Kohler A."/>
            <person name="Nagy L.G."/>
            <person name="Floudas D."/>
            <person name="Copeland A."/>
            <person name="Barry K.W."/>
            <person name="Cichocki N."/>
            <person name="Veneault-Fourrey C."/>
            <person name="LaButti K."/>
            <person name="Lindquist E.A."/>
            <person name="Lipzen A."/>
            <person name="Lundell T."/>
            <person name="Morin E."/>
            <person name="Murat C."/>
            <person name="Sun H."/>
            <person name="Tunlid A."/>
            <person name="Henrissat B."/>
            <person name="Grigoriev I.V."/>
            <person name="Hibbett D.S."/>
            <person name="Martin F."/>
            <person name="Nordberg H.P."/>
            <person name="Cantor M.N."/>
            <person name="Hua S.X."/>
        </authorList>
    </citation>
    <scope>NUCLEOTIDE SEQUENCE [LARGE SCALE GENOMIC DNA]</scope>
    <source>
        <strain evidence="3 4">MUT 4182</strain>
    </source>
</reference>
<dbReference type="InterPro" id="IPR019734">
    <property type="entry name" value="TPR_rpt"/>
</dbReference>
<feature type="compositionally biased region" description="Basic and acidic residues" evidence="1">
    <location>
        <begin position="25"/>
        <end position="38"/>
    </location>
</feature>
<dbReference type="PROSITE" id="PS50011">
    <property type="entry name" value="PROTEIN_KINASE_DOM"/>
    <property type="match status" value="1"/>
</dbReference>
<gene>
    <name evidence="3" type="ORF">M407DRAFT_29243</name>
</gene>
<organism evidence="3 4">
    <name type="scientific">Tulasnella calospora MUT 4182</name>
    <dbReference type="NCBI Taxonomy" id="1051891"/>
    <lineage>
        <taxon>Eukaryota</taxon>
        <taxon>Fungi</taxon>
        <taxon>Dikarya</taxon>
        <taxon>Basidiomycota</taxon>
        <taxon>Agaricomycotina</taxon>
        <taxon>Agaricomycetes</taxon>
        <taxon>Cantharellales</taxon>
        <taxon>Tulasnellaceae</taxon>
        <taxon>Tulasnella</taxon>
    </lineage>
</organism>
<dbReference type="STRING" id="1051891.A0A0C3QAG1"/>
<dbReference type="EMBL" id="KN823148">
    <property type="protein sequence ID" value="KIO21139.1"/>
    <property type="molecule type" value="Genomic_DNA"/>
</dbReference>
<feature type="compositionally biased region" description="Basic and acidic residues" evidence="1">
    <location>
        <begin position="1"/>
        <end position="13"/>
    </location>
</feature>
<dbReference type="HOGENOM" id="CLU_000288_7_37_1"/>
<dbReference type="SUPFAM" id="SSF48452">
    <property type="entry name" value="TPR-like"/>
    <property type="match status" value="2"/>
</dbReference>
<evidence type="ECO:0000259" key="2">
    <source>
        <dbReference type="PROSITE" id="PS50011"/>
    </source>
</evidence>
<dbReference type="SMART" id="SM00220">
    <property type="entry name" value="S_TKc"/>
    <property type="match status" value="1"/>
</dbReference>
<dbReference type="Gene3D" id="1.25.40.10">
    <property type="entry name" value="Tetratricopeptide repeat domain"/>
    <property type="match status" value="1"/>
</dbReference>
<reference evidence="4" key="2">
    <citation type="submission" date="2015-01" db="EMBL/GenBank/DDBJ databases">
        <title>Evolutionary Origins and Diversification of the Mycorrhizal Mutualists.</title>
        <authorList>
            <consortium name="DOE Joint Genome Institute"/>
            <consortium name="Mycorrhizal Genomics Consortium"/>
            <person name="Kohler A."/>
            <person name="Kuo A."/>
            <person name="Nagy L.G."/>
            <person name="Floudas D."/>
            <person name="Copeland A."/>
            <person name="Barry K.W."/>
            <person name="Cichocki N."/>
            <person name="Veneault-Fourrey C."/>
            <person name="LaButti K."/>
            <person name="Lindquist E.A."/>
            <person name="Lipzen A."/>
            <person name="Lundell T."/>
            <person name="Morin E."/>
            <person name="Murat C."/>
            <person name="Riley R."/>
            <person name="Ohm R."/>
            <person name="Sun H."/>
            <person name="Tunlid A."/>
            <person name="Henrissat B."/>
            <person name="Grigoriev I.V."/>
            <person name="Hibbett D.S."/>
            <person name="Martin F."/>
        </authorList>
    </citation>
    <scope>NUCLEOTIDE SEQUENCE [LARGE SCALE GENOMIC DNA]</scope>
    <source>
        <strain evidence="4">MUT 4182</strain>
    </source>
</reference>